<dbReference type="InterPro" id="IPR005021">
    <property type="entry name" value="Terminase_largesu-like"/>
</dbReference>
<dbReference type="EMBL" id="QMIE01000014">
    <property type="protein sequence ID" value="TVM15782.1"/>
    <property type="molecule type" value="Genomic_DNA"/>
</dbReference>
<dbReference type="InterPro" id="IPR046462">
    <property type="entry name" value="TerL_nuclease"/>
</dbReference>
<dbReference type="Gene3D" id="3.40.50.300">
    <property type="entry name" value="P-loop containing nucleotide triphosphate hydrolases"/>
    <property type="match status" value="1"/>
</dbReference>
<dbReference type="PANTHER" id="PTHR41287">
    <property type="match status" value="1"/>
</dbReference>
<dbReference type="PANTHER" id="PTHR41287:SF1">
    <property type="entry name" value="PROTEIN YMFN"/>
    <property type="match status" value="1"/>
</dbReference>
<accession>A0A7M3MBT8</accession>
<gene>
    <name evidence="4" type="ORF">DPQ33_13835</name>
</gene>
<reference evidence="4 5" key="1">
    <citation type="submission" date="2018-06" db="EMBL/GenBank/DDBJ databases">
        <title>Complete genome of Desulfovibrio indonesiensis P37SLT.</title>
        <authorList>
            <person name="Crispim J.S."/>
            <person name="Vidigal P.M.P."/>
            <person name="Silva L.C.F."/>
            <person name="Laguardia C.N."/>
            <person name="Araujo L.C."/>
            <person name="Dias R.S."/>
            <person name="Sousa M.P."/>
            <person name="Paula S.O."/>
            <person name="Silva C."/>
        </authorList>
    </citation>
    <scope>NUCLEOTIDE SEQUENCE [LARGE SCALE GENOMIC DNA]</scope>
    <source>
        <strain evidence="4 5">P37SLT</strain>
    </source>
</reference>
<evidence type="ECO:0000259" key="3">
    <source>
        <dbReference type="Pfam" id="PF20441"/>
    </source>
</evidence>
<organism evidence="4 5">
    <name type="scientific">Oceanidesulfovibrio indonesiensis</name>
    <dbReference type="NCBI Taxonomy" id="54767"/>
    <lineage>
        <taxon>Bacteria</taxon>
        <taxon>Pseudomonadati</taxon>
        <taxon>Thermodesulfobacteriota</taxon>
        <taxon>Desulfovibrionia</taxon>
        <taxon>Desulfovibrionales</taxon>
        <taxon>Desulfovibrionaceae</taxon>
        <taxon>Oceanidesulfovibrio</taxon>
    </lineage>
</organism>
<feature type="region of interest" description="Disordered" evidence="1">
    <location>
        <begin position="1"/>
        <end position="27"/>
    </location>
</feature>
<name>A0A7M3MBT8_9BACT</name>
<evidence type="ECO:0000313" key="4">
    <source>
        <dbReference type="EMBL" id="TVM15782.1"/>
    </source>
</evidence>
<keyword evidence="5" id="KW-1185">Reference proteome</keyword>
<evidence type="ECO:0000313" key="5">
    <source>
        <dbReference type="Proteomes" id="UP000448292"/>
    </source>
</evidence>
<dbReference type="AlphaFoldDB" id="A0A7M3MBT8"/>
<dbReference type="Pfam" id="PF20441">
    <property type="entry name" value="TerL_nuclease"/>
    <property type="match status" value="1"/>
</dbReference>
<evidence type="ECO:0000259" key="2">
    <source>
        <dbReference type="Pfam" id="PF03354"/>
    </source>
</evidence>
<evidence type="ECO:0000256" key="1">
    <source>
        <dbReference type="SAM" id="MobiDB-lite"/>
    </source>
</evidence>
<dbReference type="InterPro" id="IPR027417">
    <property type="entry name" value="P-loop_NTPase"/>
</dbReference>
<comment type="caution">
    <text evidence="4">The sequence shown here is derived from an EMBL/GenBank/DDBJ whole genome shotgun (WGS) entry which is preliminary data.</text>
</comment>
<sequence length="543" mass="60336">MGKRGPKTGAAKAAESAPKRTWKTKRPPWEKRGLTRAERVIAFIEVLPITAGVHAGKRLQLRQWQRDIIEAVYTVDDLGKRRVRTAVVTMPRKGGKTQLAAALALCHLIGPEAEQRGQVYSAASDKDQAAIIFRELEAYIYAVPEFAERCNIKAFHKEITDEVTGSTYKAMSSDARKAHGLSPSFMVYDELAQTKNRELYDNLTTGTGARSEPLMVVISTQSSDNNHIMSELVDYGLKIREGSLPPDPSFHLTYFAAPEDADPWSEKTWYACNPALGDFRSLEEMQLFAEQAKKIPAKEATFRNLYLNQRVDAEQRFISSVDWDACAGEVDSVSLVGRPCWAGLDLSTTTDMSACVLYFPEDDGAVLPFFWLPGDDLMDKEQRDRAPYTVWRRQAILETTPGRAIDKRAIALRLADIAGRFDLRGVAYDRWGMPELRRILQDEGIELPLIEWGQGFKDMSPAVSTLESLVLDRKIAHGGNPILRWHCSNAVVQMDPAGARKIAKDKSIGRVDGLVALAMACGLAAREPEPQAYDFSGGLLLTA</sequence>
<dbReference type="InterPro" id="IPR046461">
    <property type="entry name" value="TerL_ATPase"/>
</dbReference>
<dbReference type="GO" id="GO:0004519">
    <property type="term" value="F:endonuclease activity"/>
    <property type="evidence" value="ECO:0007669"/>
    <property type="project" value="InterPro"/>
</dbReference>
<dbReference type="Pfam" id="PF03354">
    <property type="entry name" value="TerL_ATPase"/>
    <property type="match status" value="1"/>
</dbReference>
<feature type="domain" description="Terminase large subunit-like ATPase" evidence="2">
    <location>
        <begin position="64"/>
        <end position="235"/>
    </location>
</feature>
<dbReference type="OrthoDB" id="9760250at2"/>
<dbReference type="RefSeq" id="WP_144303825.1">
    <property type="nucleotide sequence ID" value="NZ_QMIE01000014.1"/>
</dbReference>
<feature type="domain" description="Terminase large subunit-like endonuclease" evidence="3">
    <location>
        <begin position="249"/>
        <end position="525"/>
    </location>
</feature>
<proteinExistence type="predicted"/>
<protein>
    <submittedName>
        <fullName evidence="4">Terminase large subunit</fullName>
    </submittedName>
</protein>
<dbReference type="Proteomes" id="UP000448292">
    <property type="component" value="Unassembled WGS sequence"/>
</dbReference>